<dbReference type="InterPro" id="IPR036282">
    <property type="entry name" value="Glutathione-S-Trfase_C_sf"/>
</dbReference>
<dbReference type="EMBL" id="LAFY01000338">
    <property type="protein sequence ID" value="KJX99943.1"/>
    <property type="molecule type" value="Genomic_DNA"/>
</dbReference>
<dbReference type="CDD" id="cd00299">
    <property type="entry name" value="GST_C_family"/>
    <property type="match status" value="1"/>
</dbReference>
<proteinExistence type="predicted"/>
<dbReference type="STRING" id="1047168.A0A0F4GRU4"/>
<name>A0A0F4GRU4_9PEZI</name>
<gene>
    <name evidence="2" type="ORF">TI39_contig346g00007</name>
</gene>
<keyword evidence="3" id="KW-1185">Reference proteome</keyword>
<comment type="caution">
    <text evidence="2">The sequence shown here is derived from an EMBL/GenBank/DDBJ whole genome shotgun (WGS) entry which is preliminary data.</text>
</comment>
<evidence type="ECO:0000259" key="1">
    <source>
        <dbReference type="Pfam" id="PF25907"/>
    </source>
</evidence>
<dbReference type="SUPFAM" id="SSF47616">
    <property type="entry name" value="GST C-terminal domain-like"/>
    <property type="match status" value="1"/>
</dbReference>
<sequence>MSSLPPIIAWDYQFAPNSQKSRNYLYATNTPFQICEQPFFIPRPILRNLGITYRRVPVLSIGKDVFPDNASFLDAIQLLLENNCFSRRVAKLQNDRKDLFPVFGRKDYAKLQTNAASEMRSLMDTVENDFLAEGGPWIGGSECGLADIHAMWMIKWALFTLDMQKQPGMGRDEFPKLYKWVEGIPKHDEHIEKNDKIDEEKAREIVLGSEYAMPDIGIDAKDPLGYKAGEEVYVEPTDADPGQHPQHGKLLGLNKNKVVIELENGLRMHFPRISYVVHRSSDMPIVEKAKEAIGLP</sequence>
<evidence type="ECO:0000313" key="2">
    <source>
        <dbReference type="EMBL" id="KJX99943.1"/>
    </source>
</evidence>
<dbReference type="InterPro" id="IPR058268">
    <property type="entry name" value="DUF7962"/>
</dbReference>
<dbReference type="GO" id="GO:0016740">
    <property type="term" value="F:transferase activity"/>
    <property type="evidence" value="ECO:0007669"/>
    <property type="project" value="UniProtKB-KW"/>
</dbReference>
<organism evidence="2 3">
    <name type="scientific">Zymoseptoria brevis</name>
    <dbReference type="NCBI Taxonomy" id="1047168"/>
    <lineage>
        <taxon>Eukaryota</taxon>
        <taxon>Fungi</taxon>
        <taxon>Dikarya</taxon>
        <taxon>Ascomycota</taxon>
        <taxon>Pezizomycotina</taxon>
        <taxon>Dothideomycetes</taxon>
        <taxon>Dothideomycetidae</taxon>
        <taxon>Mycosphaerellales</taxon>
        <taxon>Mycosphaerellaceae</taxon>
        <taxon>Zymoseptoria</taxon>
    </lineage>
</organism>
<evidence type="ECO:0000313" key="3">
    <source>
        <dbReference type="Proteomes" id="UP000033647"/>
    </source>
</evidence>
<dbReference type="Proteomes" id="UP000033647">
    <property type="component" value="Unassembled WGS sequence"/>
</dbReference>
<keyword evidence="2" id="KW-0808">Transferase</keyword>
<dbReference type="Gene3D" id="3.40.30.110">
    <property type="match status" value="2"/>
</dbReference>
<dbReference type="AlphaFoldDB" id="A0A0F4GRU4"/>
<dbReference type="Pfam" id="PF25907">
    <property type="entry name" value="DUF7962"/>
    <property type="match status" value="1"/>
</dbReference>
<accession>A0A0F4GRU4</accession>
<feature type="domain" description="DUF7962" evidence="1">
    <location>
        <begin position="90"/>
        <end position="182"/>
    </location>
</feature>
<dbReference type="OrthoDB" id="202840at2759"/>
<reference evidence="2 3" key="1">
    <citation type="submission" date="2015-03" db="EMBL/GenBank/DDBJ databases">
        <title>RNA-seq based gene annotation and comparative genomics of four Zymoseptoria species reveal species-specific pathogenicity related genes and transposable element activity.</title>
        <authorList>
            <person name="Grandaubert J."/>
            <person name="Bhattacharyya A."/>
            <person name="Stukenbrock E.H."/>
        </authorList>
    </citation>
    <scope>NUCLEOTIDE SEQUENCE [LARGE SCALE GENOMIC DNA]</scope>
    <source>
        <strain evidence="2 3">Zb18110</strain>
    </source>
</reference>
<protein>
    <submittedName>
        <fullName evidence="2">Glutathione s-transferase like protein</fullName>
    </submittedName>
</protein>